<keyword evidence="9" id="KW-1185">Reference proteome</keyword>
<comment type="subcellular location">
    <subcellularLocation>
        <location evidence="1">Membrane</location>
        <topology evidence="1">Multi-pass membrane protein</topology>
    </subcellularLocation>
</comment>
<feature type="transmembrane region" description="Helical" evidence="6">
    <location>
        <begin position="72"/>
        <end position="94"/>
    </location>
</feature>
<dbReference type="InterPro" id="IPR036259">
    <property type="entry name" value="MFS_trans_sf"/>
</dbReference>
<feature type="transmembrane region" description="Helical" evidence="6">
    <location>
        <begin position="171"/>
        <end position="191"/>
    </location>
</feature>
<keyword evidence="2" id="KW-0813">Transport</keyword>
<gene>
    <name evidence="8" type="ORF">TrRE_jg5578</name>
</gene>
<feature type="signal peptide" evidence="7">
    <location>
        <begin position="1"/>
        <end position="18"/>
    </location>
</feature>
<evidence type="ECO:0000256" key="3">
    <source>
        <dbReference type="ARBA" id="ARBA00022692"/>
    </source>
</evidence>
<evidence type="ECO:0000313" key="8">
    <source>
        <dbReference type="EMBL" id="GMH51330.1"/>
    </source>
</evidence>
<reference evidence="8" key="1">
    <citation type="submission" date="2022-07" db="EMBL/GenBank/DDBJ databases">
        <title>Genome analysis of Parmales, a sister group of diatoms, reveals the evolutionary specialization of diatoms from phago-mixotrophs to photoautotrophs.</title>
        <authorList>
            <person name="Ban H."/>
            <person name="Sato S."/>
            <person name="Yoshikawa S."/>
            <person name="Kazumasa Y."/>
            <person name="Nakamura Y."/>
            <person name="Ichinomiya M."/>
            <person name="Saitoh K."/>
            <person name="Sato N."/>
            <person name="Blanc-Mathieu R."/>
            <person name="Endo H."/>
            <person name="Kuwata A."/>
            <person name="Ogata H."/>
        </authorList>
    </citation>
    <scope>NUCLEOTIDE SEQUENCE</scope>
</reference>
<feature type="transmembrane region" description="Helical" evidence="6">
    <location>
        <begin position="305"/>
        <end position="328"/>
    </location>
</feature>
<evidence type="ECO:0000256" key="4">
    <source>
        <dbReference type="ARBA" id="ARBA00022989"/>
    </source>
</evidence>
<feature type="transmembrane region" description="Helical" evidence="6">
    <location>
        <begin position="459"/>
        <end position="479"/>
    </location>
</feature>
<keyword evidence="7" id="KW-0732">Signal</keyword>
<accession>A0A9W6ZJB1</accession>
<dbReference type="AlphaFoldDB" id="A0A9W6ZJB1"/>
<evidence type="ECO:0000313" key="9">
    <source>
        <dbReference type="Proteomes" id="UP001165082"/>
    </source>
</evidence>
<keyword evidence="3 6" id="KW-0812">Transmembrane</keyword>
<evidence type="ECO:0000256" key="2">
    <source>
        <dbReference type="ARBA" id="ARBA00022448"/>
    </source>
</evidence>
<name>A0A9W6ZJB1_9STRA</name>
<feature type="transmembrane region" description="Helical" evidence="6">
    <location>
        <begin position="426"/>
        <end position="447"/>
    </location>
</feature>
<feature type="transmembrane region" description="Helical" evidence="6">
    <location>
        <begin position="115"/>
        <end position="133"/>
    </location>
</feature>
<keyword evidence="5 6" id="KW-0472">Membrane</keyword>
<sequence>MRFSSLLLAIFAASTCSARSIQGPTSPLIPSSSSPLQKRSLLDTSELSPALKIPNNQVSRGGAGPSPATMGLLSILGGFLTHLTLGTIYCWGNLQSYMPPSMKYFASSTGTGTPDSLLIIPLGLLAMCIGMPMSSTLQSTLGLPGAMMFGSLIVSLAVFLSSFATTLAPFVLLYSILFGLGIGLAYTAPIVAGWRHYPTKKGLVSGFTLCGFGIGGFIFNLVGSALANPDKLSLDPATKTFPPSVYANFPVMLRKLAVIYLALQVTGAGLLKLTSLPPPAPAAKSGSAPGKYPTLKSAVLSRPFLFLWTCIVLSSTAGLNTVSVYKMYGNLSPTLKSDAYLAMVGGLGSVANGVGRANWGIAQDKVGFSKLFTLLTITQSVVMLNYKRTVGNRFLFTSATMALFLCMGGNFAMAPGACAKLFGPELGPKVFSVLFSSFATAAVGGSYINKALMGKGFDFIFVVMAIMSFMATGLVKSLGDI</sequence>
<comment type="caution">
    <text evidence="8">The sequence shown here is derived from an EMBL/GenBank/DDBJ whole genome shotgun (WGS) entry which is preliminary data.</text>
</comment>
<feature type="transmembrane region" description="Helical" evidence="6">
    <location>
        <begin position="145"/>
        <end position="164"/>
    </location>
</feature>
<dbReference type="Proteomes" id="UP001165082">
    <property type="component" value="Unassembled WGS sequence"/>
</dbReference>
<dbReference type="OrthoDB" id="410267at2759"/>
<evidence type="ECO:0000256" key="1">
    <source>
        <dbReference type="ARBA" id="ARBA00004141"/>
    </source>
</evidence>
<protein>
    <submittedName>
        <fullName evidence="8">Uncharacterized protein</fullName>
    </submittedName>
</protein>
<dbReference type="GO" id="GO:0016020">
    <property type="term" value="C:membrane"/>
    <property type="evidence" value="ECO:0007669"/>
    <property type="project" value="UniProtKB-SubCell"/>
</dbReference>
<evidence type="ECO:0000256" key="6">
    <source>
        <dbReference type="SAM" id="Phobius"/>
    </source>
</evidence>
<evidence type="ECO:0000256" key="7">
    <source>
        <dbReference type="SAM" id="SignalP"/>
    </source>
</evidence>
<proteinExistence type="predicted"/>
<keyword evidence="4 6" id="KW-1133">Transmembrane helix</keyword>
<feature type="transmembrane region" description="Helical" evidence="6">
    <location>
        <begin position="203"/>
        <end position="222"/>
    </location>
</feature>
<feature type="transmembrane region" description="Helical" evidence="6">
    <location>
        <begin position="393"/>
        <end position="414"/>
    </location>
</feature>
<evidence type="ECO:0000256" key="5">
    <source>
        <dbReference type="ARBA" id="ARBA00023136"/>
    </source>
</evidence>
<dbReference type="InterPro" id="IPR052983">
    <property type="entry name" value="MFS_Riboflavin_Transporter"/>
</dbReference>
<dbReference type="EMBL" id="BRXZ01000702">
    <property type="protein sequence ID" value="GMH51330.1"/>
    <property type="molecule type" value="Genomic_DNA"/>
</dbReference>
<feature type="chain" id="PRO_5040747619" evidence="7">
    <location>
        <begin position="19"/>
        <end position="481"/>
    </location>
</feature>
<dbReference type="PANTHER" id="PTHR43385:SF1">
    <property type="entry name" value="RIBOFLAVIN TRANSPORTER RIBJ"/>
    <property type="match status" value="1"/>
</dbReference>
<dbReference type="Gene3D" id="1.20.1250.20">
    <property type="entry name" value="MFS general substrate transporter like domains"/>
    <property type="match status" value="1"/>
</dbReference>
<dbReference type="SUPFAM" id="SSF103473">
    <property type="entry name" value="MFS general substrate transporter"/>
    <property type="match status" value="1"/>
</dbReference>
<dbReference type="PANTHER" id="PTHR43385">
    <property type="entry name" value="RIBOFLAVIN TRANSPORTER RIBJ"/>
    <property type="match status" value="1"/>
</dbReference>
<organism evidence="8 9">
    <name type="scientific">Triparma retinervis</name>
    <dbReference type="NCBI Taxonomy" id="2557542"/>
    <lineage>
        <taxon>Eukaryota</taxon>
        <taxon>Sar</taxon>
        <taxon>Stramenopiles</taxon>
        <taxon>Ochrophyta</taxon>
        <taxon>Bolidophyceae</taxon>
        <taxon>Parmales</taxon>
        <taxon>Triparmaceae</taxon>
        <taxon>Triparma</taxon>
    </lineage>
</organism>
<feature type="transmembrane region" description="Helical" evidence="6">
    <location>
        <begin position="256"/>
        <end position="274"/>
    </location>
</feature>